<protein>
    <submittedName>
        <fullName evidence="1">Uncharacterized protein</fullName>
    </submittedName>
</protein>
<dbReference type="GeneID" id="19142099"/>
<gene>
    <name evidence="1" type="ORF">COCCADRAFT_100203</name>
</gene>
<organism evidence="1 2">
    <name type="scientific">Cochliobolus carbonum (strain 26-R-13)</name>
    <name type="common">Maize leaf spot fungus</name>
    <name type="synonym">Bipolaris zeicola</name>
    <dbReference type="NCBI Taxonomy" id="930089"/>
    <lineage>
        <taxon>Eukaryota</taxon>
        <taxon>Fungi</taxon>
        <taxon>Dikarya</taxon>
        <taxon>Ascomycota</taxon>
        <taxon>Pezizomycotina</taxon>
        <taxon>Dothideomycetes</taxon>
        <taxon>Pleosporomycetidae</taxon>
        <taxon>Pleosporales</taxon>
        <taxon>Pleosporineae</taxon>
        <taxon>Pleosporaceae</taxon>
        <taxon>Bipolaris</taxon>
    </lineage>
</organism>
<sequence length="197" mass="23088">SQLVHDCIRMDLLYRLRWNLLADLSDIKIVSGPKNGEEIGPFFEHADADADFGLPSVSRIEVNSRECDEKFRLSYDSEPEEDGYRPPPPLIIQNEDGGSITFRQFVTEVHAYLNEHLDEVKKAQRVMAAEPWSETLLYFRRAWPYETEDGNVVVYVEMMPRAADAKFRDILWNQQLTKAHEYERKIQGRRFRLIKPK</sequence>
<dbReference type="RefSeq" id="XP_007713833.1">
    <property type="nucleotide sequence ID" value="XM_007715643.1"/>
</dbReference>
<keyword evidence="2" id="KW-1185">Reference proteome</keyword>
<dbReference type="AlphaFoldDB" id="W6XWR5"/>
<name>W6XWR5_COCC2</name>
<dbReference type="Proteomes" id="UP000053841">
    <property type="component" value="Unassembled WGS sequence"/>
</dbReference>
<dbReference type="EMBL" id="KI964648">
    <property type="protein sequence ID" value="EUC31892.1"/>
    <property type="molecule type" value="Genomic_DNA"/>
</dbReference>
<dbReference type="HOGENOM" id="CLU_119820_0_0_1"/>
<accession>W6XWR5</accession>
<evidence type="ECO:0000313" key="1">
    <source>
        <dbReference type="EMBL" id="EUC31892.1"/>
    </source>
</evidence>
<evidence type="ECO:0000313" key="2">
    <source>
        <dbReference type="Proteomes" id="UP000053841"/>
    </source>
</evidence>
<reference evidence="1 2" key="1">
    <citation type="journal article" date="2013" name="PLoS Genet.">
        <title>Comparative genome structure, secondary metabolite, and effector coding capacity across Cochliobolus pathogens.</title>
        <authorList>
            <person name="Condon B.J."/>
            <person name="Leng Y."/>
            <person name="Wu D."/>
            <person name="Bushley K.E."/>
            <person name="Ohm R.A."/>
            <person name="Otillar R."/>
            <person name="Martin J."/>
            <person name="Schackwitz W."/>
            <person name="Grimwood J."/>
            <person name="MohdZainudin N."/>
            <person name="Xue C."/>
            <person name="Wang R."/>
            <person name="Manning V.A."/>
            <person name="Dhillon B."/>
            <person name="Tu Z.J."/>
            <person name="Steffenson B.J."/>
            <person name="Salamov A."/>
            <person name="Sun H."/>
            <person name="Lowry S."/>
            <person name="LaButti K."/>
            <person name="Han J."/>
            <person name="Copeland A."/>
            <person name="Lindquist E."/>
            <person name="Barry K."/>
            <person name="Schmutz J."/>
            <person name="Baker S.E."/>
            <person name="Ciuffetti L.M."/>
            <person name="Grigoriev I.V."/>
            <person name="Zhong S."/>
            <person name="Turgeon B.G."/>
        </authorList>
    </citation>
    <scope>NUCLEOTIDE SEQUENCE [LARGE SCALE GENOMIC DNA]</scope>
    <source>
        <strain evidence="1 2">26-R-13</strain>
    </source>
</reference>
<dbReference type="STRING" id="930089.W6XWR5"/>
<dbReference type="OrthoDB" id="3783451at2759"/>
<feature type="non-terminal residue" evidence="1">
    <location>
        <position position="1"/>
    </location>
</feature>
<proteinExistence type="predicted"/>
<dbReference type="KEGG" id="bze:COCCADRAFT_100203"/>